<dbReference type="AlphaFoldDB" id="A0A3Q8XRZ4"/>
<organism evidence="1 2">
    <name type="scientific">Georhizobium profundi</name>
    <dbReference type="NCBI Taxonomy" id="2341112"/>
    <lineage>
        <taxon>Bacteria</taxon>
        <taxon>Pseudomonadati</taxon>
        <taxon>Pseudomonadota</taxon>
        <taxon>Alphaproteobacteria</taxon>
        <taxon>Hyphomicrobiales</taxon>
        <taxon>Rhizobiaceae</taxon>
        <taxon>Georhizobium</taxon>
    </lineage>
</organism>
<sequence>MPAVLPEDLAQFDWVARSSRPLIVCDVDEVVLEFVTPFIAYLDHKGLELRPSSFRLHGNVYRRDDGTPVSDRDISASIEAFFVEQHDWQTPVASAAETLAALKRHADIVFLTAMPPRHFAVRRALLDAHDMSYPMIATEDEKGTVLHLIHGDRDTKVVFIDDIFHNLHSVRDRLPNAFLINLMANDTFRALAPHPGEKVAMAKDWNETRDLILEFLEN</sequence>
<dbReference type="InterPro" id="IPR023214">
    <property type="entry name" value="HAD_sf"/>
</dbReference>
<dbReference type="InterPro" id="IPR036412">
    <property type="entry name" value="HAD-like_sf"/>
</dbReference>
<evidence type="ECO:0000313" key="2">
    <source>
        <dbReference type="Proteomes" id="UP000268192"/>
    </source>
</evidence>
<protein>
    <recommendedName>
        <fullName evidence="3">HAD family hydrolase</fullName>
    </recommendedName>
</protein>
<evidence type="ECO:0008006" key="3">
    <source>
        <dbReference type="Google" id="ProtNLM"/>
    </source>
</evidence>
<dbReference type="OrthoDB" id="7192139at2"/>
<dbReference type="Proteomes" id="UP000268192">
    <property type="component" value="Chromosome"/>
</dbReference>
<dbReference type="SUPFAM" id="SSF56784">
    <property type="entry name" value="HAD-like"/>
    <property type="match status" value="1"/>
</dbReference>
<dbReference type="EMBL" id="CP032509">
    <property type="protein sequence ID" value="AZN72324.1"/>
    <property type="molecule type" value="Genomic_DNA"/>
</dbReference>
<dbReference type="Gene3D" id="3.40.50.1000">
    <property type="entry name" value="HAD superfamily/HAD-like"/>
    <property type="match status" value="1"/>
</dbReference>
<keyword evidence="2" id="KW-1185">Reference proteome</keyword>
<evidence type="ECO:0000313" key="1">
    <source>
        <dbReference type="EMBL" id="AZN72324.1"/>
    </source>
</evidence>
<accession>A0A3Q8XRZ4</accession>
<dbReference type="KEGG" id="abaw:D5400_14480"/>
<dbReference type="RefSeq" id="WP_126010641.1">
    <property type="nucleotide sequence ID" value="NZ_CP032509.1"/>
</dbReference>
<name>A0A3Q8XRZ4_9HYPH</name>
<reference evidence="1 2" key="1">
    <citation type="submission" date="2018-09" db="EMBL/GenBank/DDBJ databases">
        <title>Marinorhizobium profundi gen. nov., sp. nov., isolated from a deep-sea sediment sample from the New Britain Trench and proposal of Marinorhizobiaceae fam. nov. in the order Rhizobiales of the class Alphaproteobacteria.</title>
        <authorList>
            <person name="Cao J."/>
        </authorList>
    </citation>
    <scope>NUCLEOTIDE SEQUENCE [LARGE SCALE GENOMIC DNA]</scope>
    <source>
        <strain evidence="1 2">WS11</strain>
    </source>
</reference>
<proteinExistence type="predicted"/>
<gene>
    <name evidence="1" type="ORF">D5400_14480</name>
</gene>